<proteinExistence type="predicted"/>
<dbReference type="EMBL" id="LR134162">
    <property type="protein sequence ID" value="VEB07713.1"/>
    <property type="molecule type" value="Genomic_DNA"/>
</dbReference>
<gene>
    <name evidence="1" type="ORF">NCTC13635_06999</name>
</gene>
<dbReference type="AlphaFoldDB" id="A0A447S6L8"/>
<evidence type="ECO:0000313" key="1">
    <source>
        <dbReference type="EMBL" id="VEB07713.1"/>
    </source>
</evidence>
<evidence type="ECO:0000313" key="2">
    <source>
        <dbReference type="Proteomes" id="UP000282433"/>
    </source>
</evidence>
<sequence>MTVDPSVVTLLREKTLIQMKKPKLSLDNPSISTLLTGNTFELVPGEGEPRNHFSVMPADKALLDEPNVATVTLSAPESYGIDGGQPLVLHGVKVGPGAGA</sequence>
<reference evidence="1 2" key="1">
    <citation type="submission" date="2018-12" db="EMBL/GenBank/DDBJ databases">
        <authorList>
            <consortium name="Pathogen Informatics"/>
        </authorList>
    </citation>
    <scope>NUCLEOTIDE SEQUENCE [LARGE SCALE GENOMIC DNA]</scope>
    <source>
        <strain evidence="1 2">NCTC13635</strain>
    </source>
</reference>
<accession>A0A447S6L8</accession>
<protein>
    <submittedName>
        <fullName evidence="1">Paraquat-inducible protein B</fullName>
    </submittedName>
</protein>
<dbReference type="Proteomes" id="UP000282433">
    <property type="component" value="Chromosome"/>
</dbReference>
<organism evidence="1 2">
    <name type="scientific">Klebsiella pneumoniae</name>
    <dbReference type="NCBI Taxonomy" id="573"/>
    <lineage>
        <taxon>Bacteria</taxon>
        <taxon>Pseudomonadati</taxon>
        <taxon>Pseudomonadota</taxon>
        <taxon>Gammaproteobacteria</taxon>
        <taxon>Enterobacterales</taxon>
        <taxon>Enterobacteriaceae</taxon>
        <taxon>Klebsiella/Raoultella group</taxon>
        <taxon>Klebsiella</taxon>
        <taxon>Klebsiella pneumoniae complex</taxon>
    </lineage>
</organism>
<name>A0A447S6L8_KLEPN</name>